<dbReference type="PANTHER" id="PTHR18934">
    <property type="entry name" value="ATP-DEPENDENT RNA HELICASE"/>
    <property type="match status" value="1"/>
</dbReference>
<dbReference type="InterPro" id="IPR012317">
    <property type="entry name" value="Poly(ADP-ribose)pol_cat_dom"/>
</dbReference>
<evidence type="ECO:0008006" key="11">
    <source>
        <dbReference type="Google" id="ProtNLM"/>
    </source>
</evidence>
<protein>
    <recommendedName>
        <fullName evidence="11">PARP</fullName>
    </recommendedName>
</protein>
<keyword evidence="5" id="KW-0040">ANK repeat</keyword>
<dbReference type="PROSITE" id="PS50297">
    <property type="entry name" value="ANK_REP_REGION"/>
    <property type="match status" value="1"/>
</dbReference>
<dbReference type="InterPro" id="IPR014001">
    <property type="entry name" value="Helicase_ATP-bd"/>
</dbReference>
<dbReference type="InterPro" id="IPR002110">
    <property type="entry name" value="Ankyrin_rpt"/>
</dbReference>
<dbReference type="InterPro" id="IPR027417">
    <property type="entry name" value="P-loop_NTPase"/>
</dbReference>
<name>A0A814AAK7_9BILA</name>
<dbReference type="PANTHER" id="PTHR18934:SF91">
    <property type="entry name" value="PRE-MRNA-SPLICING FACTOR ATP-DEPENDENT RNA HELICASE PRP16"/>
    <property type="match status" value="1"/>
</dbReference>
<dbReference type="GO" id="GO:0004386">
    <property type="term" value="F:helicase activity"/>
    <property type="evidence" value="ECO:0007669"/>
    <property type="project" value="UniProtKB-KW"/>
</dbReference>
<dbReference type="GO" id="GO:0005524">
    <property type="term" value="F:ATP binding"/>
    <property type="evidence" value="ECO:0007669"/>
    <property type="project" value="UniProtKB-KW"/>
</dbReference>
<feature type="compositionally biased region" description="Basic and acidic residues" evidence="6">
    <location>
        <begin position="621"/>
        <end position="636"/>
    </location>
</feature>
<feature type="domain" description="Helicase ATP-binding" evidence="7">
    <location>
        <begin position="810"/>
        <end position="984"/>
    </location>
</feature>
<feature type="region of interest" description="Disordered" evidence="6">
    <location>
        <begin position="572"/>
        <end position="601"/>
    </location>
</feature>
<gene>
    <name evidence="9" type="ORF">SEV965_LOCUS6191</name>
</gene>
<evidence type="ECO:0000259" key="7">
    <source>
        <dbReference type="PROSITE" id="PS51192"/>
    </source>
</evidence>
<evidence type="ECO:0000256" key="3">
    <source>
        <dbReference type="ARBA" id="ARBA00022806"/>
    </source>
</evidence>
<dbReference type="SMART" id="SM00248">
    <property type="entry name" value="ANK"/>
    <property type="match status" value="2"/>
</dbReference>
<dbReference type="SUPFAM" id="SSF48403">
    <property type="entry name" value="Ankyrin repeat"/>
    <property type="match status" value="1"/>
</dbReference>
<evidence type="ECO:0000256" key="4">
    <source>
        <dbReference type="ARBA" id="ARBA00022840"/>
    </source>
</evidence>
<feature type="region of interest" description="Disordered" evidence="6">
    <location>
        <begin position="613"/>
        <end position="648"/>
    </location>
</feature>
<keyword evidence="3" id="KW-0347">Helicase</keyword>
<dbReference type="Pfam" id="PF00271">
    <property type="entry name" value="Helicase_C"/>
    <property type="match status" value="1"/>
</dbReference>
<dbReference type="GO" id="GO:0003950">
    <property type="term" value="F:NAD+ poly-ADP-ribosyltransferase activity"/>
    <property type="evidence" value="ECO:0007669"/>
    <property type="project" value="InterPro"/>
</dbReference>
<evidence type="ECO:0000256" key="1">
    <source>
        <dbReference type="ARBA" id="ARBA00022741"/>
    </source>
</evidence>
<dbReference type="SUPFAM" id="SSF52540">
    <property type="entry name" value="P-loop containing nucleoside triphosphate hydrolases"/>
    <property type="match status" value="1"/>
</dbReference>
<dbReference type="PROSITE" id="PS50088">
    <property type="entry name" value="ANK_REPEAT"/>
    <property type="match status" value="1"/>
</dbReference>
<proteinExistence type="predicted"/>
<feature type="repeat" description="ANK" evidence="5">
    <location>
        <begin position="212"/>
        <end position="244"/>
    </location>
</feature>
<organism evidence="9 10">
    <name type="scientific">Rotaria sordida</name>
    <dbReference type="NCBI Taxonomy" id="392033"/>
    <lineage>
        <taxon>Eukaryota</taxon>
        <taxon>Metazoa</taxon>
        <taxon>Spiralia</taxon>
        <taxon>Gnathifera</taxon>
        <taxon>Rotifera</taxon>
        <taxon>Eurotatoria</taxon>
        <taxon>Bdelloidea</taxon>
        <taxon>Philodinida</taxon>
        <taxon>Philodinidae</taxon>
        <taxon>Rotaria</taxon>
    </lineage>
</organism>
<dbReference type="GO" id="GO:0003723">
    <property type="term" value="F:RNA binding"/>
    <property type="evidence" value="ECO:0007669"/>
    <property type="project" value="TreeGrafter"/>
</dbReference>
<reference evidence="9" key="1">
    <citation type="submission" date="2021-02" db="EMBL/GenBank/DDBJ databases">
        <authorList>
            <person name="Nowell W R."/>
        </authorList>
    </citation>
    <scope>NUCLEOTIDE SEQUENCE</scope>
</reference>
<dbReference type="Pfam" id="PF12796">
    <property type="entry name" value="Ank_2"/>
    <property type="match status" value="1"/>
</dbReference>
<feature type="domain" description="Helicase C-terminal" evidence="8">
    <location>
        <begin position="1008"/>
        <end position="1169"/>
    </location>
</feature>
<evidence type="ECO:0000259" key="8">
    <source>
        <dbReference type="PROSITE" id="PS51194"/>
    </source>
</evidence>
<dbReference type="GO" id="GO:0016787">
    <property type="term" value="F:hydrolase activity"/>
    <property type="evidence" value="ECO:0007669"/>
    <property type="project" value="UniProtKB-KW"/>
</dbReference>
<evidence type="ECO:0000313" key="10">
    <source>
        <dbReference type="Proteomes" id="UP000663889"/>
    </source>
</evidence>
<dbReference type="Gene3D" id="3.40.50.300">
    <property type="entry name" value="P-loop containing nucleotide triphosphate hydrolases"/>
    <property type="match status" value="2"/>
</dbReference>
<dbReference type="SUPFAM" id="SSF56399">
    <property type="entry name" value="ADP-ribosylation"/>
    <property type="match status" value="1"/>
</dbReference>
<dbReference type="Pfam" id="PF00644">
    <property type="entry name" value="PARP"/>
    <property type="match status" value="1"/>
</dbReference>
<dbReference type="SMART" id="SM00487">
    <property type="entry name" value="DEXDc"/>
    <property type="match status" value="1"/>
</dbReference>
<comment type="caution">
    <text evidence="9">The sequence shown here is derived from an EMBL/GenBank/DDBJ whole genome shotgun (WGS) entry which is preliminary data.</text>
</comment>
<keyword evidence="1" id="KW-0547">Nucleotide-binding</keyword>
<keyword evidence="4" id="KW-0067">ATP-binding</keyword>
<evidence type="ECO:0000313" key="9">
    <source>
        <dbReference type="EMBL" id="CAF0912004.1"/>
    </source>
</evidence>
<dbReference type="EMBL" id="CAJNOU010000199">
    <property type="protein sequence ID" value="CAF0912004.1"/>
    <property type="molecule type" value="Genomic_DNA"/>
</dbReference>
<keyword evidence="2" id="KW-0378">Hydrolase</keyword>
<dbReference type="PROSITE" id="PS51194">
    <property type="entry name" value="HELICASE_CTER"/>
    <property type="match status" value="1"/>
</dbReference>
<dbReference type="Proteomes" id="UP000663889">
    <property type="component" value="Unassembled WGS sequence"/>
</dbReference>
<dbReference type="InterPro" id="IPR001650">
    <property type="entry name" value="Helicase_C-like"/>
</dbReference>
<dbReference type="PROSITE" id="PS51192">
    <property type="entry name" value="HELICASE_ATP_BIND_1"/>
    <property type="match status" value="1"/>
</dbReference>
<accession>A0A814AAK7</accession>
<evidence type="ECO:0000256" key="2">
    <source>
        <dbReference type="ARBA" id="ARBA00022801"/>
    </source>
</evidence>
<dbReference type="Gene3D" id="1.25.40.20">
    <property type="entry name" value="Ankyrin repeat-containing domain"/>
    <property type="match status" value="1"/>
</dbReference>
<feature type="compositionally biased region" description="Low complexity" evidence="6">
    <location>
        <begin position="579"/>
        <end position="592"/>
    </location>
</feature>
<evidence type="ECO:0000256" key="5">
    <source>
        <dbReference type="PROSITE-ProRule" id="PRU00023"/>
    </source>
</evidence>
<evidence type="ECO:0000256" key="6">
    <source>
        <dbReference type="SAM" id="MobiDB-lite"/>
    </source>
</evidence>
<dbReference type="InterPro" id="IPR036770">
    <property type="entry name" value="Ankyrin_rpt-contain_sf"/>
</dbReference>
<sequence>MAGAEDEARLQHCLETIIRVVEETMKKLTGQEESGRFSMDGALDTNIYTFTLDAQEEALMEEMKIELEDVLRQTVTRLSTLCRTYLLDFLYQHSYDYESRGFTNPFNSGILKAFVNDAQQMLASLKAFLAAFDGNEGDVKAFLKRFPTMKDRPGLWGTTLLYSAARNNHTNLVRFLVTNARCSVNAQNQQHIKRALSKSVKDDPDFVPNPSAGSTALHGACFAGHLEIVKFLFEHGADCFLRNHAYETPIDNGRRKPSIIKYFMENLILSYSIKTNELPHLPIREEDEDYVVDCFWEYKPFKEQKWFPFSESESETLQGSLIVKPEQKFKREIHLRVRAGTYTVSLIQFLRSGKDADFTQRIAWIRCRGSSILNFSCYCLWQIMFTKYPKAETEPSLMMLTIPTVYDSNFKVHLDSWYFCDAKTSAQLDHTMNYRRKHICLELSRVCHDKLLFDLQTFSFNSENGSVTGFIRWIPKMISNNSRNKNKIIGIDDFQTLANLDPIPLTTARLRQVLQKDDRMSIADDNELLENKEEYDFDTEAGDIEDNEDKYKAMNEAPTTPINQSWSIQDLADGERDSQLGSSASSTTISKSDASDDLGDKRMDDFINEAAAKVRSSQQNRLEEKVTSNTSDDDKNSAATKIQLSELEKKNDKLKQDLQNEQRRIEKLLDSGSKHEQEVARLLDQIAKMEGQQKENERQQAKLRDMDRNIKTVDYNNIQHEVIHRFLTPKDSLIIRYLQDLVKHLDPSFNDRAPKIIFAGKNNQYVVTVVGFPAHHQGFKDVLQRIWSLTNVIESAKVQLPLYESSKDLLDKIEKNAVTTISTSTGSGKSTLLPVLLIAEGYDKVIVTQPRRLPCQLICKRVNETMANESGPMKDPLAGWAVSGTEKNPNAGILYLTDGLLKERLLYDSNLISTNTKFNKSVVFFVDEVHERSVNIDLCLALLARLLSIQPELKTKMKVIISSATLDASVPTLFRNISQIGLAEFKMPQMGTLHPVTKIARPNENALDIVQELCKKRKRHDQILCFVSSVGEVNQSCKLINQISQETIVAYPLIQSQHPNVQEYNIEYGSVFFSTTVAETSLTFPCLKYVVDTGMINVPVYDFDSKRTVLREVRAAESTIKQRLGRLGRTQPGEYYSLYDFKVDAVPYPVPQICQSDLMNIEFSLRKSPLKKGFNYMKSFLPNKPSQKAIDTTIGQLKDLNILEKGSNDKLTKHGDELAKLPDFGSLAMSKAVLAALRDHGCGRDLICLSAILGVLNTTTLFKSLPQHLKSPDGDFMTLLKVMDEILLVRQSSPAKQFNVDQVCQSKGLKEIQHIIRQALRRYQTLEKTFNQSPDFCARAQEQSGDWELVARSLLAGYSDNVFVSMKELQDRSHLFIRYNNGGDIAKLDLQSTLTRPISTAPVSLVLARDIRHSTAVRATAIISFVGEIKAEWLESPLEREFDLTNEEETYLNAANRYSGAQTKFSNKINMSLGGQKMKFKGSSGIVLNAELHLRQQMISELKFNLSNTPNPADNLNFARNLESIMKMTHIFNPMKWRWATERQVEITINSNTATKTCEIIVKGRDSDNKKVKKEFDVFIGWLRKCAVIRHPNDHVSPRVLRPAMRKDCRDIEERISRVTDTKRTPVDLYKGVRGSKATRETRMEVVAWISVCKFDCKVEGGFVRDWIVDHYTARPSGVTDPKKWIDMSNPMPALVKEVIPCDLDCHLPSHMYFDIEKFQDELYKYGITCEVKRDNWRYVLLFDENEPTGPFTMDLIEPHVALTHDRIDLDVNNLSVEKDYTHELGMRIDIQRKPYEIELEKIVNNIKNKRFKVLRPLDQFVKQRIEKMQQRGWTQDGPIISVIPDPHYKYYAVLVPLPSSATLYTDVSTKMKNITSVQIVSIEEIRNPYLEETYEGMKKLIAKQCPNQIPNEQELFHGTKTAGIEGITEDGYDDRYFNKGGLYGHGAYFADDPNKSHGYTELNAANGTHVMFYNKKILFNLIMSINVTPKSSHCKKILKLSIDSITDLPEPNTIWIYDSNELGSNLSFQSAIRIVDRFIHHPIMQKLFVPFSLLEHAGENMTVERTKNVAVLLAIKILHGIVHWLFYHLVSKLNGNMDTSSISIQRAENGNNFENLLCNFIMGHEKDTATFRVNHLIGRSYDFFFNVPNTWCDQLLSNDYWTNHIIDEKAFLIPFEICELRRWGSNIDKSSLFFQLKSCHVSENQAPIGVEPITLVLNETSTDDDDDDDDDGRCRVFCQKNSCKVQVIN</sequence>
<dbReference type="Gene3D" id="3.90.228.10">
    <property type="match status" value="1"/>
</dbReference>